<dbReference type="Proteomes" id="UP000076858">
    <property type="component" value="Unassembled WGS sequence"/>
</dbReference>
<organism evidence="6 7">
    <name type="scientific">Daphnia magna</name>
    <dbReference type="NCBI Taxonomy" id="35525"/>
    <lineage>
        <taxon>Eukaryota</taxon>
        <taxon>Metazoa</taxon>
        <taxon>Ecdysozoa</taxon>
        <taxon>Arthropoda</taxon>
        <taxon>Crustacea</taxon>
        <taxon>Branchiopoda</taxon>
        <taxon>Diplostraca</taxon>
        <taxon>Cladocera</taxon>
        <taxon>Anomopoda</taxon>
        <taxon>Daphniidae</taxon>
        <taxon>Daphnia</taxon>
    </lineage>
</organism>
<dbReference type="PRINTS" id="PR00081">
    <property type="entry name" value="GDHRDH"/>
</dbReference>
<dbReference type="Pfam" id="PF00106">
    <property type="entry name" value="adh_short"/>
    <property type="match status" value="2"/>
</dbReference>
<dbReference type="CDD" id="cd05324">
    <property type="entry name" value="carb_red_PTCR-like_SDR_c"/>
    <property type="match status" value="1"/>
</dbReference>
<evidence type="ECO:0000256" key="4">
    <source>
        <dbReference type="ARBA" id="ARBA00026118"/>
    </source>
</evidence>
<dbReference type="SUPFAM" id="SSF51735">
    <property type="entry name" value="NAD(P)-binding Rossmann-fold domains"/>
    <property type="match status" value="1"/>
</dbReference>
<evidence type="ECO:0000256" key="2">
    <source>
        <dbReference type="ARBA" id="ARBA00022857"/>
    </source>
</evidence>
<name>A0A0P5YQ07_9CRUS</name>
<gene>
    <name evidence="6" type="ORF">APZ42_028163</name>
</gene>
<evidence type="ECO:0000313" key="6">
    <source>
        <dbReference type="EMBL" id="KZS07833.1"/>
    </source>
</evidence>
<evidence type="ECO:0000256" key="3">
    <source>
        <dbReference type="ARBA" id="ARBA00023002"/>
    </source>
</evidence>
<dbReference type="GO" id="GO:0004090">
    <property type="term" value="F:carbonyl reductase (NADPH) activity"/>
    <property type="evidence" value="ECO:0007669"/>
    <property type="project" value="UniProtKB-EC"/>
</dbReference>
<dbReference type="AlphaFoldDB" id="A0A0P5YQ07"/>
<sequence length="290" mass="31809">MSAGKRVAVVTGSNKGIGFAIVKELCQKFDGDVYLTSRDEGRGRTAVEELGKLGFQPQYHQLDIDDEASVLKFRDHLQSKYGGLDILVNNAAIAFKNAAPEPFSEQATETLRTNFFSTLRFCDIMFPILRPHARVVNVSSSAGHLLKISGENSVAVDLRKKLCSSDLTTKELIEMIQSFVKAAQTGDHLKLGWPNSAYATSKIGISALTRIQQRTFDHDPRQDIIVNSVHPGYVDTDMTSHKGPLTIEQGAVAPAWLALLPPNVDGPKGGYVWYDKQIVDWVNGPTPTVV</sequence>
<comment type="similarity">
    <text evidence="1 5">Belongs to the short-chain dehydrogenases/reductases (SDR) family.</text>
</comment>
<dbReference type="EC" id="1.1.1.184" evidence="4"/>
<protein>
    <recommendedName>
        <fullName evidence="4">carbonyl reductase (NADPH)</fullName>
        <ecNumber evidence="4">1.1.1.184</ecNumber>
    </recommendedName>
</protein>
<evidence type="ECO:0000256" key="1">
    <source>
        <dbReference type="ARBA" id="ARBA00006484"/>
    </source>
</evidence>
<dbReference type="InterPro" id="IPR045313">
    <property type="entry name" value="CBR1-like"/>
</dbReference>
<evidence type="ECO:0000313" key="7">
    <source>
        <dbReference type="Proteomes" id="UP000076858"/>
    </source>
</evidence>
<dbReference type="PANTHER" id="PTHR43963">
    <property type="entry name" value="CARBONYL REDUCTASE 1-RELATED"/>
    <property type="match status" value="1"/>
</dbReference>
<dbReference type="STRING" id="35525.A0A0P5YQ07"/>
<dbReference type="EMBL" id="LRGB01002384">
    <property type="protein sequence ID" value="KZS07833.1"/>
    <property type="molecule type" value="Genomic_DNA"/>
</dbReference>
<keyword evidence="7" id="KW-1185">Reference proteome</keyword>
<dbReference type="Gene3D" id="3.40.50.720">
    <property type="entry name" value="NAD(P)-binding Rossmann-like Domain"/>
    <property type="match status" value="1"/>
</dbReference>
<reference evidence="6 7" key="1">
    <citation type="submission" date="2016-03" db="EMBL/GenBank/DDBJ databases">
        <title>EvidentialGene: Evidence-directed Construction of Genes on Genomes.</title>
        <authorList>
            <person name="Gilbert D.G."/>
            <person name="Choi J.-H."/>
            <person name="Mockaitis K."/>
            <person name="Colbourne J."/>
            <person name="Pfrender M."/>
        </authorList>
    </citation>
    <scope>NUCLEOTIDE SEQUENCE [LARGE SCALE GENOMIC DNA]</scope>
    <source>
        <strain evidence="6 7">Xinb3</strain>
        <tissue evidence="6">Complete organism</tissue>
    </source>
</reference>
<evidence type="ECO:0000256" key="5">
    <source>
        <dbReference type="RuleBase" id="RU000363"/>
    </source>
</evidence>
<dbReference type="OrthoDB" id="7289984at2759"/>
<dbReference type="PANTHER" id="PTHR43963:SF4">
    <property type="entry name" value="CARBONYL REDUCTASE (NADPH)"/>
    <property type="match status" value="1"/>
</dbReference>
<dbReference type="InterPro" id="IPR036291">
    <property type="entry name" value="NAD(P)-bd_dom_sf"/>
</dbReference>
<comment type="caution">
    <text evidence="6">The sequence shown here is derived from an EMBL/GenBank/DDBJ whole genome shotgun (WGS) entry which is preliminary data.</text>
</comment>
<dbReference type="PRINTS" id="PR00080">
    <property type="entry name" value="SDRFAMILY"/>
</dbReference>
<dbReference type="InterPro" id="IPR002347">
    <property type="entry name" value="SDR_fam"/>
</dbReference>
<keyword evidence="2" id="KW-0521">NADP</keyword>
<keyword evidence="3" id="KW-0560">Oxidoreductase</keyword>
<proteinExistence type="inferred from homology"/>
<accession>A0A0P5YQ07</accession>